<reference evidence="1 2" key="1">
    <citation type="submission" date="2016-10" db="EMBL/GenBank/DDBJ databases">
        <authorList>
            <person name="de Groot N.N."/>
        </authorList>
    </citation>
    <scope>NUCLEOTIDE SEQUENCE [LARGE SCALE GENOMIC DNA]</scope>
    <source>
        <strain evidence="1 2">DSM 19706</strain>
    </source>
</reference>
<dbReference type="AlphaFoldDB" id="A0A1I0HTM1"/>
<dbReference type="OrthoDB" id="6228741at2"/>
<dbReference type="NCBIfam" id="TIGR02922">
    <property type="entry name" value="TIGR02922 family protein"/>
    <property type="match status" value="1"/>
</dbReference>
<dbReference type="RefSeq" id="WP_093332141.1">
    <property type="nucleotide sequence ID" value="NZ_AP027363.1"/>
</dbReference>
<gene>
    <name evidence="1" type="ORF">SAMN05660429_02933</name>
</gene>
<evidence type="ECO:0000313" key="2">
    <source>
        <dbReference type="Proteomes" id="UP000199308"/>
    </source>
</evidence>
<evidence type="ECO:0000313" key="1">
    <source>
        <dbReference type="EMBL" id="SET87539.1"/>
    </source>
</evidence>
<dbReference type="EMBL" id="FOHK01000018">
    <property type="protein sequence ID" value="SET87539.1"/>
    <property type="molecule type" value="Genomic_DNA"/>
</dbReference>
<organism evidence="1 2">
    <name type="scientific">Thalassotalea agarivorans</name>
    <name type="common">Thalassomonas agarivorans</name>
    <dbReference type="NCBI Taxonomy" id="349064"/>
    <lineage>
        <taxon>Bacteria</taxon>
        <taxon>Pseudomonadati</taxon>
        <taxon>Pseudomonadota</taxon>
        <taxon>Gammaproteobacteria</taxon>
        <taxon>Alteromonadales</taxon>
        <taxon>Colwelliaceae</taxon>
        <taxon>Thalassotalea</taxon>
    </lineage>
</organism>
<sequence>MDNAKRTVTILFYKDGSLEINQHIGQYPQESDGRVQIPESFKIGKSIIAVVDGEVEVLNKVGDRVAAIEWVA</sequence>
<dbReference type="InterPro" id="IPR014271">
    <property type="entry name" value="CHP02922"/>
</dbReference>
<proteinExistence type="predicted"/>
<protein>
    <submittedName>
        <fullName evidence="1">TIGR02922 family protein</fullName>
    </submittedName>
</protein>
<accession>A0A1I0HTM1</accession>
<name>A0A1I0HTM1_THASX</name>
<dbReference type="Pfam" id="PF09558">
    <property type="entry name" value="DUF2375"/>
    <property type="match status" value="1"/>
</dbReference>
<keyword evidence="2" id="KW-1185">Reference proteome</keyword>
<dbReference type="Proteomes" id="UP000199308">
    <property type="component" value="Unassembled WGS sequence"/>
</dbReference>